<dbReference type="Pfam" id="PF00627">
    <property type="entry name" value="UBA"/>
    <property type="match status" value="1"/>
</dbReference>
<protein>
    <submittedName>
        <fullName evidence="4">Negative regulator of ubiquitin like proteins 1</fullName>
    </submittedName>
</protein>
<dbReference type="InterPro" id="IPR029071">
    <property type="entry name" value="Ubiquitin-like_domsf"/>
</dbReference>
<name>A0A8D0D1Y4_SANLU</name>
<dbReference type="Ensembl" id="ENSSLUT00000028499.1">
    <property type="protein sequence ID" value="ENSSLUP00000027609.1"/>
    <property type="gene ID" value="ENSSLUG00000012490.1"/>
</dbReference>
<sequence length="564" mass="63876">MAEQNMEAKLKSWLKQEKIQLWNPPYTDEDNVPGQQHLQDLAERYAPLLCLPLAEVVGALDAIRLQAVNRGKGNKTFRETNVATLELLLPRDSKKVETQRHKEYGLKYIKLILNGKTLSVDQRLDEQGVKNHSKMMVLKVSDTELKQQLSEEEEKTKNQNESIQRTQKGFQILSERDGSEDTSPFLEIADQRGNPLKIPHEEKKALILAMGLHEKGRSLMKKKQFDNALCHLLQADQQFSKCGSALLSSVDNFAVLQLDIVWCYRALEALSCLEDGKSRLQRAEDCFLQCYGEQQQRLLMIKGNTGREEVLFLRLYLLQSLLSYIEGNDAQARHQLSKVESLYSRLCLDSEKMSQLMVLGFTEREARLGLRACQGDLEEAAIHISNQRQEREELKQRERQKRSRRMEVISTLTELGFSRRDAARALQLADGDVDKAYAVSVSNQTSACVSVQLLYLGFERDVSEAALRLTAGDVQSATQLLLDNQGVLSPELLSESPPSTSSSPSSEEPSTSSSTSTEDNELVNEVLEDISRHEEDYLDLTLEEESQLIQTMKTYLSRGHTHTV</sequence>
<feature type="domain" description="UBA" evidence="3">
    <location>
        <begin position="347"/>
        <end position="387"/>
    </location>
</feature>
<proteinExistence type="predicted"/>
<dbReference type="PROSITE" id="PS50030">
    <property type="entry name" value="UBA"/>
    <property type="match status" value="3"/>
</dbReference>
<dbReference type="Pfam" id="PF26285">
    <property type="entry name" value="SASH1_Homeodomain"/>
    <property type="match status" value="1"/>
</dbReference>
<dbReference type="PANTHER" id="PTHR12948">
    <property type="entry name" value="NEDD8 ULTIMATE BUSTER-1 BS4 PROTEIN"/>
    <property type="match status" value="1"/>
</dbReference>
<dbReference type="Gene3D" id="3.10.20.90">
    <property type="entry name" value="Phosphatidylinositol 3-kinase Catalytic Subunit, Chain A, domain 1"/>
    <property type="match status" value="1"/>
</dbReference>
<evidence type="ECO:0000313" key="5">
    <source>
        <dbReference type="Proteomes" id="UP000694568"/>
    </source>
</evidence>
<organism evidence="4 5">
    <name type="scientific">Sander lucioperca</name>
    <name type="common">Pike-perch</name>
    <name type="synonym">Perca lucioperca</name>
    <dbReference type="NCBI Taxonomy" id="283035"/>
    <lineage>
        <taxon>Eukaryota</taxon>
        <taxon>Metazoa</taxon>
        <taxon>Chordata</taxon>
        <taxon>Craniata</taxon>
        <taxon>Vertebrata</taxon>
        <taxon>Euteleostomi</taxon>
        <taxon>Actinopterygii</taxon>
        <taxon>Neopterygii</taxon>
        <taxon>Teleostei</taxon>
        <taxon>Neoteleostei</taxon>
        <taxon>Acanthomorphata</taxon>
        <taxon>Eupercaria</taxon>
        <taxon>Perciformes</taxon>
        <taxon>Percoidei</taxon>
        <taxon>Percidae</taxon>
        <taxon>Luciopercinae</taxon>
        <taxon>Sander</taxon>
    </lineage>
</organism>
<dbReference type="Proteomes" id="UP000694568">
    <property type="component" value="Unplaced"/>
</dbReference>
<dbReference type="InterPro" id="IPR009060">
    <property type="entry name" value="UBA-like_sf"/>
</dbReference>
<dbReference type="PANTHER" id="PTHR12948:SF3">
    <property type="entry name" value="NEDD8 ULTIMATE BUSTER 1"/>
    <property type="match status" value="1"/>
</dbReference>
<dbReference type="Pfam" id="PF18037">
    <property type="entry name" value="Ubiquitin_5"/>
    <property type="match status" value="1"/>
</dbReference>
<dbReference type="Gene3D" id="1.10.8.10">
    <property type="entry name" value="DNA helicase RuvA subunit, C-terminal domain"/>
    <property type="match status" value="3"/>
</dbReference>
<dbReference type="SUPFAM" id="SSF46934">
    <property type="entry name" value="UBA-like"/>
    <property type="match status" value="3"/>
</dbReference>
<reference evidence="4" key="2">
    <citation type="submission" date="2025-09" db="UniProtKB">
        <authorList>
            <consortium name="Ensembl"/>
        </authorList>
    </citation>
    <scope>IDENTIFICATION</scope>
</reference>
<gene>
    <name evidence="4" type="primary">nub1</name>
</gene>
<dbReference type="AlphaFoldDB" id="A0A8D0D1Y4"/>
<keyword evidence="5" id="KW-1185">Reference proteome</keyword>
<dbReference type="CDD" id="cd14291">
    <property type="entry name" value="UBA1_NUB1_like"/>
    <property type="match status" value="1"/>
</dbReference>
<dbReference type="SMART" id="SM00165">
    <property type="entry name" value="UBA"/>
    <property type="match status" value="3"/>
</dbReference>
<accession>A0A8D0D1Y4</accession>
<evidence type="ECO:0000313" key="4">
    <source>
        <dbReference type="Ensembl" id="ENSSLUP00000027609.1"/>
    </source>
</evidence>
<dbReference type="InterPro" id="IPR039749">
    <property type="entry name" value="NUB1"/>
</dbReference>
<evidence type="ECO:0000259" key="3">
    <source>
        <dbReference type="PROSITE" id="PS50030"/>
    </source>
</evidence>
<dbReference type="InterPro" id="IPR058666">
    <property type="entry name" value="SASH1/NUB1_homeodomain"/>
</dbReference>
<dbReference type="InterPro" id="IPR041207">
    <property type="entry name" value="NUB1_ubiquitin-like_dom"/>
</dbReference>
<dbReference type="GeneTree" id="ENSGT00390000010557"/>
<reference evidence="4" key="1">
    <citation type="submission" date="2025-08" db="UniProtKB">
        <authorList>
            <consortium name="Ensembl"/>
        </authorList>
    </citation>
    <scope>IDENTIFICATION</scope>
</reference>
<feature type="region of interest" description="Disordered" evidence="2">
    <location>
        <begin position="490"/>
        <end position="522"/>
    </location>
</feature>
<feature type="coiled-coil region" evidence="1">
    <location>
        <begin position="377"/>
        <end position="404"/>
    </location>
</feature>
<dbReference type="InterPro" id="IPR015940">
    <property type="entry name" value="UBA"/>
</dbReference>
<evidence type="ECO:0000256" key="2">
    <source>
        <dbReference type="SAM" id="MobiDB-lite"/>
    </source>
</evidence>
<feature type="domain" description="UBA" evidence="3">
    <location>
        <begin position="440"/>
        <end position="484"/>
    </location>
</feature>
<keyword evidence="1" id="KW-0175">Coiled coil</keyword>
<evidence type="ECO:0000256" key="1">
    <source>
        <dbReference type="SAM" id="Coils"/>
    </source>
</evidence>
<dbReference type="SUPFAM" id="SSF54236">
    <property type="entry name" value="Ubiquitin-like"/>
    <property type="match status" value="1"/>
</dbReference>
<feature type="compositionally biased region" description="Low complexity" evidence="2">
    <location>
        <begin position="490"/>
        <end position="517"/>
    </location>
</feature>
<feature type="domain" description="UBA" evidence="3">
    <location>
        <begin position="398"/>
        <end position="443"/>
    </location>
</feature>
<dbReference type="GO" id="GO:2000058">
    <property type="term" value="P:regulation of ubiquitin-dependent protein catabolic process"/>
    <property type="evidence" value="ECO:0007669"/>
    <property type="project" value="TreeGrafter"/>
</dbReference>